<sequence>MPTSAPVFQATGRRFSFVAAGGCVPPRLPMSNCRVGSLMTVSVSADTPVSPHPTSVFGHDRVSAGARGSSEGMADDVGTED</sequence>
<proteinExistence type="predicted"/>
<name>A0ABP8S074_9PSEU</name>
<protein>
    <submittedName>
        <fullName evidence="2">Uncharacterized protein</fullName>
    </submittedName>
</protein>
<dbReference type="EMBL" id="BAABGT010000077">
    <property type="protein sequence ID" value="GAA4553864.1"/>
    <property type="molecule type" value="Genomic_DNA"/>
</dbReference>
<evidence type="ECO:0000313" key="3">
    <source>
        <dbReference type="Proteomes" id="UP001501598"/>
    </source>
</evidence>
<evidence type="ECO:0000313" key="2">
    <source>
        <dbReference type="EMBL" id="GAA4553864.1"/>
    </source>
</evidence>
<keyword evidence="3" id="KW-1185">Reference proteome</keyword>
<reference evidence="3" key="1">
    <citation type="journal article" date="2019" name="Int. J. Syst. Evol. Microbiol.">
        <title>The Global Catalogue of Microorganisms (GCM) 10K type strain sequencing project: providing services to taxonomists for standard genome sequencing and annotation.</title>
        <authorList>
            <consortium name="The Broad Institute Genomics Platform"/>
            <consortium name="The Broad Institute Genome Sequencing Center for Infectious Disease"/>
            <person name="Wu L."/>
            <person name="Ma J."/>
        </authorList>
    </citation>
    <scope>NUCLEOTIDE SEQUENCE [LARGE SCALE GENOMIC DNA]</scope>
    <source>
        <strain evidence="3">JCM 17906</strain>
    </source>
</reference>
<evidence type="ECO:0000256" key="1">
    <source>
        <dbReference type="SAM" id="MobiDB-lite"/>
    </source>
</evidence>
<accession>A0ABP8S074</accession>
<feature type="region of interest" description="Disordered" evidence="1">
    <location>
        <begin position="46"/>
        <end position="81"/>
    </location>
</feature>
<dbReference type="Proteomes" id="UP001501598">
    <property type="component" value="Unassembled WGS sequence"/>
</dbReference>
<comment type="caution">
    <text evidence="2">The sequence shown here is derived from an EMBL/GenBank/DDBJ whole genome shotgun (WGS) entry which is preliminary data.</text>
</comment>
<organism evidence="2 3">
    <name type="scientific">Pseudonocardia xishanensis</name>
    <dbReference type="NCBI Taxonomy" id="630995"/>
    <lineage>
        <taxon>Bacteria</taxon>
        <taxon>Bacillati</taxon>
        <taxon>Actinomycetota</taxon>
        <taxon>Actinomycetes</taxon>
        <taxon>Pseudonocardiales</taxon>
        <taxon>Pseudonocardiaceae</taxon>
        <taxon>Pseudonocardia</taxon>
    </lineage>
</organism>
<gene>
    <name evidence="2" type="ORF">GCM10023175_50750</name>
</gene>